<feature type="region of interest" description="Disordered" evidence="1">
    <location>
        <begin position="1"/>
        <end position="149"/>
    </location>
</feature>
<evidence type="ECO:0000313" key="2">
    <source>
        <dbReference type="EMBL" id="SUP60191.1"/>
    </source>
</evidence>
<dbReference type="AlphaFoldDB" id="A0A380P4R1"/>
<evidence type="ECO:0000256" key="1">
    <source>
        <dbReference type="SAM" id="MobiDB-lite"/>
    </source>
</evidence>
<accession>A0A380P4R1</accession>
<protein>
    <submittedName>
        <fullName evidence="2">Uncharacterized protein</fullName>
    </submittedName>
</protein>
<feature type="compositionally biased region" description="Low complexity" evidence="1">
    <location>
        <begin position="120"/>
        <end position="132"/>
    </location>
</feature>
<feature type="compositionally biased region" description="Basic and acidic residues" evidence="1">
    <location>
        <begin position="7"/>
        <end position="33"/>
    </location>
</feature>
<organism evidence="2 3">
    <name type="scientific">Streptomyces griseus</name>
    <dbReference type="NCBI Taxonomy" id="1911"/>
    <lineage>
        <taxon>Bacteria</taxon>
        <taxon>Bacillati</taxon>
        <taxon>Actinomycetota</taxon>
        <taxon>Actinomycetes</taxon>
        <taxon>Kitasatosporales</taxon>
        <taxon>Streptomycetaceae</taxon>
        <taxon>Streptomyces</taxon>
    </lineage>
</organism>
<evidence type="ECO:0000313" key="3">
    <source>
        <dbReference type="Proteomes" id="UP000254150"/>
    </source>
</evidence>
<sequence length="229" mass="23639">MAAESGKWTDQHTARTGHEDLVPDRAHLVDRPGDGPAPGPGPDRRLGHDRGVAAAGTGGARRDEPGLTRNPVAPVDPVAPGTPPSPPPPAAVPPPAPDAAAPGTGQATVKPQPPAGKNTAAPAAGGRAAPRAPRGDGTPNVPVFGAGEGERWSGRLSQAVSGFVDRPREAVAEADEVFAELAGRVTEALAEQRRVLRSGWEEPAAELDTERLRVALQSYREASERLLKL</sequence>
<dbReference type="EMBL" id="UHID01000007">
    <property type="protein sequence ID" value="SUP60191.1"/>
    <property type="molecule type" value="Genomic_DNA"/>
</dbReference>
<feature type="compositionally biased region" description="Pro residues" evidence="1">
    <location>
        <begin position="80"/>
        <end position="97"/>
    </location>
</feature>
<name>A0A380P4R1_STRGR</name>
<dbReference type="RefSeq" id="WP_115069245.1">
    <property type="nucleotide sequence ID" value="NZ_UHID01000007.1"/>
</dbReference>
<reference evidence="2 3" key="1">
    <citation type="submission" date="2018-06" db="EMBL/GenBank/DDBJ databases">
        <authorList>
            <consortium name="Pathogen Informatics"/>
            <person name="Doyle S."/>
        </authorList>
    </citation>
    <scope>NUCLEOTIDE SEQUENCE [LARGE SCALE GENOMIC DNA]</scope>
    <source>
        <strain evidence="2 3">NCTC7807</strain>
    </source>
</reference>
<feature type="compositionally biased region" description="Basic and acidic residues" evidence="1">
    <location>
        <begin position="42"/>
        <end position="51"/>
    </location>
</feature>
<proteinExistence type="predicted"/>
<dbReference type="Proteomes" id="UP000254150">
    <property type="component" value="Unassembled WGS sequence"/>
</dbReference>
<gene>
    <name evidence="2" type="ORF">NCTC7807_04255</name>
</gene>